<dbReference type="InterPro" id="IPR009060">
    <property type="entry name" value="UBA-like_sf"/>
</dbReference>
<feature type="region of interest" description="Disordered" evidence="7">
    <location>
        <begin position="277"/>
        <end position="321"/>
    </location>
</feature>
<dbReference type="OrthoDB" id="277235at2759"/>
<dbReference type="NCBIfam" id="TIGR00116">
    <property type="entry name" value="tsf"/>
    <property type="match status" value="1"/>
</dbReference>
<evidence type="ECO:0000256" key="2">
    <source>
        <dbReference type="ARBA" id="ARBA00022768"/>
    </source>
</evidence>
<dbReference type="InterPro" id="IPR001816">
    <property type="entry name" value="Transl_elong_EFTs/EF1B"/>
</dbReference>
<dbReference type="Pfam" id="PF25025">
    <property type="entry name" value="EF-Ts_N"/>
    <property type="match status" value="1"/>
</dbReference>
<name>A0A210PG60_MIZYE</name>
<evidence type="ECO:0000256" key="1">
    <source>
        <dbReference type="ARBA" id="ARBA00005532"/>
    </source>
</evidence>
<feature type="compositionally biased region" description="Basic and acidic residues" evidence="7">
    <location>
        <begin position="277"/>
        <end position="300"/>
    </location>
</feature>
<comment type="function">
    <text evidence="5 6">Associates with the EF-Tu.GDP complex and induces the exchange of GDP to GTP. It remains bound to the aminoacyl-tRNA.EF-Tu.GTP complex up to the GTP hydrolysis stage on the ribosome.</text>
</comment>
<evidence type="ECO:0000256" key="6">
    <source>
        <dbReference type="RuleBase" id="RU000642"/>
    </source>
</evidence>
<dbReference type="Pfam" id="PF00889">
    <property type="entry name" value="EF_TS"/>
    <property type="match status" value="1"/>
</dbReference>
<sequence>MIRNILKPCYNQQFLGIIRSYTTAVDKASLSKLRKKTGIAFMNCRKALEKFDNDIDKAEQWLLKEAQKEGWAKATKLQGRPMSQGLVGVVSDNQRATVVEINCETDFVSKNEKFQDLVSKVASGCHRYFMAAPTSTQICLPKDKLDALDVGNSQSVSDLVALMVGNVGENLSARTVTHVGVTPNSHLETYVHSTGSNVEVDGCRMGKYAVLLDISQNTDGSEEVVAMETMAKQLCQHILGLKPSTVGDFENDKPLGYSEEVKSLGATDDKLQADAENKPLADTDDKLQADKEDNSPKDSDNESDDSDYENDLEETSSKINEDETRLVFQEFLYNPEMVVGEFLKENRATVNKFARFECGEERSTES</sequence>
<dbReference type="STRING" id="6573.A0A210PG60"/>
<dbReference type="Gene3D" id="1.10.8.10">
    <property type="entry name" value="DNA helicase RuvA subunit, C-terminal domain"/>
    <property type="match status" value="1"/>
</dbReference>
<dbReference type="SUPFAM" id="SSF54713">
    <property type="entry name" value="Elongation factor Ts (EF-Ts), dimerisation domain"/>
    <property type="match status" value="2"/>
</dbReference>
<dbReference type="Gene3D" id="3.30.479.20">
    <property type="entry name" value="Elongation factor Ts, dimerisation domain"/>
    <property type="match status" value="2"/>
</dbReference>
<dbReference type="Proteomes" id="UP000242188">
    <property type="component" value="Unassembled WGS sequence"/>
</dbReference>
<feature type="compositionally biased region" description="Acidic residues" evidence="7">
    <location>
        <begin position="301"/>
        <end position="314"/>
    </location>
</feature>
<evidence type="ECO:0000256" key="4">
    <source>
        <dbReference type="ARBA" id="ARBA00023128"/>
    </source>
</evidence>
<protein>
    <recommendedName>
        <fullName evidence="5">Elongation factor Ts, mitochondrial</fullName>
        <shortName evidence="5">EF-Ts</shortName>
        <shortName evidence="5">EF-TsMt</shortName>
    </recommendedName>
</protein>
<comment type="caution">
    <text evidence="9">The sequence shown here is derived from an EMBL/GenBank/DDBJ whole genome shotgun (WGS) entry which is preliminary data.</text>
</comment>
<dbReference type="SUPFAM" id="SSF46934">
    <property type="entry name" value="UBA-like"/>
    <property type="match status" value="1"/>
</dbReference>
<gene>
    <name evidence="9" type="ORF">KP79_PYT03322</name>
</gene>
<accession>A0A210PG60</accession>
<keyword evidence="2 5" id="KW-0251">Elongation factor</keyword>
<feature type="domain" description="Translation elongation factor EFTs/EF1B dimerisation" evidence="8">
    <location>
        <begin position="96"/>
        <end position="360"/>
    </location>
</feature>
<dbReference type="AlphaFoldDB" id="A0A210PG60"/>
<evidence type="ECO:0000256" key="7">
    <source>
        <dbReference type="SAM" id="MobiDB-lite"/>
    </source>
</evidence>
<evidence type="ECO:0000313" key="10">
    <source>
        <dbReference type="Proteomes" id="UP000242188"/>
    </source>
</evidence>
<dbReference type="FunFam" id="1.10.8.10:FF:000031">
    <property type="entry name" value="Elongation factor Ts, mitochondrial"/>
    <property type="match status" value="1"/>
</dbReference>
<dbReference type="InterPro" id="IPR014039">
    <property type="entry name" value="Transl_elong_EFTs/EF1B_dimer"/>
</dbReference>
<dbReference type="PROSITE" id="PS01127">
    <property type="entry name" value="EF_TS_2"/>
    <property type="match status" value="1"/>
</dbReference>
<reference evidence="9 10" key="1">
    <citation type="journal article" date="2017" name="Nat. Ecol. Evol.">
        <title>Scallop genome provides insights into evolution of bilaterian karyotype and development.</title>
        <authorList>
            <person name="Wang S."/>
            <person name="Zhang J."/>
            <person name="Jiao W."/>
            <person name="Li J."/>
            <person name="Xun X."/>
            <person name="Sun Y."/>
            <person name="Guo X."/>
            <person name="Huan P."/>
            <person name="Dong B."/>
            <person name="Zhang L."/>
            <person name="Hu X."/>
            <person name="Sun X."/>
            <person name="Wang J."/>
            <person name="Zhao C."/>
            <person name="Wang Y."/>
            <person name="Wang D."/>
            <person name="Huang X."/>
            <person name="Wang R."/>
            <person name="Lv J."/>
            <person name="Li Y."/>
            <person name="Zhang Z."/>
            <person name="Liu B."/>
            <person name="Lu W."/>
            <person name="Hui Y."/>
            <person name="Liang J."/>
            <person name="Zhou Z."/>
            <person name="Hou R."/>
            <person name="Li X."/>
            <person name="Liu Y."/>
            <person name="Li H."/>
            <person name="Ning X."/>
            <person name="Lin Y."/>
            <person name="Zhao L."/>
            <person name="Xing Q."/>
            <person name="Dou J."/>
            <person name="Li Y."/>
            <person name="Mao J."/>
            <person name="Guo H."/>
            <person name="Dou H."/>
            <person name="Li T."/>
            <person name="Mu C."/>
            <person name="Jiang W."/>
            <person name="Fu Q."/>
            <person name="Fu X."/>
            <person name="Miao Y."/>
            <person name="Liu J."/>
            <person name="Yu Q."/>
            <person name="Li R."/>
            <person name="Liao H."/>
            <person name="Li X."/>
            <person name="Kong Y."/>
            <person name="Jiang Z."/>
            <person name="Chourrout D."/>
            <person name="Li R."/>
            <person name="Bao Z."/>
        </authorList>
    </citation>
    <scope>NUCLEOTIDE SEQUENCE [LARGE SCALE GENOMIC DNA]</scope>
    <source>
        <strain evidence="9 10">PY_sf001</strain>
    </source>
</reference>
<keyword evidence="3 5" id="KW-0648">Protein biosynthesis</keyword>
<dbReference type="HAMAP" id="MF_00050">
    <property type="entry name" value="EF_Ts"/>
    <property type="match status" value="1"/>
</dbReference>
<dbReference type="EMBL" id="NEDP02076725">
    <property type="protein sequence ID" value="OWF35480.1"/>
    <property type="molecule type" value="Genomic_DNA"/>
</dbReference>
<dbReference type="PANTHER" id="PTHR11741">
    <property type="entry name" value="ELONGATION FACTOR TS"/>
    <property type="match status" value="1"/>
</dbReference>
<dbReference type="GO" id="GO:0005739">
    <property type="term" value="C:mitochondrion"/>
    <property type="evidence" value="ECO:0007669"/>
    <property type="project" value="UniProtKB-SubCell"/>
</dbReference>
<keyword evidence="10" id="KW-1185">Reference proteome</keyword>
<proteinExistence type="inferred from homology"/>
<dbReference type="CDD" id="cd14275">
    <property type="entry name" value="UBA_EF-Ts"/>
    <property type="match status" value="1"/>
</dbReference>
<evidence type="ECO:0000256" key="5">
    <source>
        <dbReference type="HAMAP-Rule" id="MF_03135"/>
    </source>
</evidence>
<organism evidence="9 10">
    <name type="scientific">Mizuhopecten yessoensis</name>
    <name type="common">Japanese scallop</name>
    <name type="synonym">Patinopecten yessoensis</name>
    <dbReference type="NCBI Taxonomy" id="6573"/>
    <lineage>
        <taxon>Eukaryota</taxon>
        <taxon>Metazoa</taxon>
        <taxon>Spiralia</taxon>
        <taxon>Lophotrochozoa</taxon>
        <taxon>Mollusca</taxon>
        <taxon>Bivalvia</taxon>
        <taxon>Autobranchia</taxon>
        <taxon>Pteriomorphia</taxon>
        <taxon>Pectinida</taxon>
        <taxon>Pectinoidea</taxon>
        <taxon>Pectinidae</taxon>
        <taxon>Mizuhopecten</taxon>
    </lineage>
</organism>
<dbReference type="InterPro" id="IPR018101">
    <property type="entry name" value="Transl_elong_Ts_CS"/>
</dbReference>
<dbReference type="PANTHER" id="PTHR11741:SF0">
    <property type="entry name" value="ELONGATION FACTOR TS, MITOCHONDRIAL"/>
    <property type="match status" value="1"/>
</dbReference>
<dbReference type="GO" id="GO:0003746">
    <property type="term" value="F:translation elongation factor activity"/>
    <property type="evidence" value="ECO:0007669"/>
    <property type="project" value="UniProtKB-UniRule"/>
</dbReference>
<keyword evidence="4 5" id="KW-0496">Mitochondrion</keyword>
<evidence type="ECO:0000259" key="8">
    <source>
        <dbReference type="Pfam" id="PF00889"/>
    </source>
</evidence>
<evidence type="ECO:0000256" key="3">
    <source>
        <dbReference type="ARBA" id="ARBA00022917"/>
    </source>
</evidence>
<evidence type="ECO:0000313" key="9">
    <source>
        <dbReference type="EMBL" id="OWF35480.1"/>
    </source>
</evidence>
<comment type="similarity">
    <text evidence="1 5 6">Belongs to the EF-Ts family.</text>
</comment>
<dbReference type="InterPro" id="IPR036402">
    <property type="entry name" value="EF-Ts_dimer_sf"/>
</dbReference>
<dbReference type="GO" id="GO:0070125">
    <property type="term" value="P:mitochondrial translational elongation"/>
    <property type="evidence" value="ECO:0007669"/>
    <property type="project" value="TreeGrafter"/>
</dbReference>
<comment type="subcellular location">
    <subcellularLocation>
        <location evidence="5">Mitochondrion</location>
    </subcellularLocation>
</comment>